<feature type="region of interest" description="Disordered" evidence="1">
    <location>
        <begin position="103"/>
        <end position="128"/>
    </location>
</feature>
<name>A0A8S9V4U1_PHYIN</name>
<evidence type="ECO:0000313" key="3">
    <source>
        <dbReference type="Proteomes" id="UP000704712"/>
    </source>
</evidence>
<dbReference type="AlphaFoldDB" id="A0A8S9V4U1"/>
<comment type="caution">
    <text evidence="2">The sequence shown here is derived from an EMBL/GenBank/DDBJ whole genome shotgun (WGS) entry which is preliminary data.</text>
</comment>
<sequence length="154" mass="16672">MTALNQLEKVLKDYLAHSLSANIAETTANFLGQSQPLFDLASRPRRSADPGGGSGAVRTAHVPLAPHRVDGDDLRQDFQFKTPVVDALVLDQLAGPGCAQLLGEQRRPSDRGQAVAQAERVHGRDDVAPAREQDIVGKDPVVYVRRSEEANLLE</sequence>
<evidence type="ECO:0000256" key="1">
    <source>
        <dbReference type="SAM" id="MobiDB-lite"/>
    </source>
</evidence>
<accession>A0A8S9V4U1</accession>
<proteinExistence type="predicted"/>
<dbReference type="EMBL" id="JAACNO010000511">
    <property type="protein sequence ID" value="KAF4147137.1"/>
    <property type="molecule type" value="Genomic_DNA"/>
</dbReference>
<organism evidence="2 3">
    <name type="scientific">Phytophthora infestans</name>
    <name type="common">Potato late blight agent</name>
    <name type="synonym">Botrytis infestans</name>
    <dbReference type="NCBI Taxonomy" id="4787"/>
    <lineage>
        <taxon>Eukaryota</taxon>
        <taxon>Sar</taxon>
        <taxon>Stramenopiles</taxon>
        <taxon>Oomycota</taxon>
        <taxon>Peronosporomycetes</taxon>
        <taxon>Peronosporales</taxon>
        <taxon>Peronosporaceae</taxon>
        <taxon>Phytophthora</taxon>
    </lineage>
</organism>
<reference evidence="2" key="1">
    <citation type="submission" date="2020-03" db="EMBL/GenBank/DDBJ databases">
        <title>Hybrid Assembly of Korean Phytophthora infestans isolates.</title>
        <authorList>
            <person name="Prokchorchik M."/>
            <person name="Lee Y."/>
            <person name="Seo J."/>
            <person name="Cho J.-H."/>
            <person name="Park Y.-E."/>
            <person name="Jang D.-C."/>
            <person name="Im J.-S."/>
            <person name="Choi J.-G."/>
            <person name="Park H.-J."/>
            <person name="Lee G.-B."/>
            <person name="Lee Y.-G."/>
            <person name="Hong S.-Y."/>
            <person name="Cho K."/>
            <person name="Sohn K.H."/>
        </authorList>
    </citation>
    <scope>NUCLEOTIDE SEQUENCE</scope>
    <source>
        <strain evidence="2">KR_2_A2</strain>
    </source>
</reference>
<evidence type="ECO:0000313" key="2">
    <source>
        <dbReference type="EMBL" id="KAF4147137.1"/>
    </source>
</evidence>
<feature type="compositionally biased region" description="Basic and acidic residues" evidence="1">
    <location>
        <begin position="119"/>
        <end position="128"/>
    </location>
</feature>
<dbReference type="Proteomes" id="UP000704712">
    <property type="component" value="Unassembled WGS sequence"/>
</dbReference>
<gene>
    <name evidence="2" type="ORF">GN958_ATG03672</name>
</gene>
<protein>
    <submittedName>
        <fullName evidence="2">Uncharacterized protein</fullName>
    </submittedName>
</protein>